<evidence type="ECO:0000313" key="2">
    <source>
        <dbReference type="Proteomes" id="UP000298030"/>
    </source>
</evidence>
<accession>A0A4Y7TVJ5</accession>
<keyword evidence="2" id="KW-1185">Reference proteome</keyword>
<proteinExistence type="predicted"/>
<comment type="caution">
    <text evidence="1">The sequence shown here is derived from an EMBL/GenBank/DDBJ whole genome shotgun (WGS) entry which is preliminary data.</text>
</comment>
<sequence length="91" mass="10233">MRRWCSYSHTPCLEARCGASAGMRLEHGTHYRTSRMVRRATYISAPCKPTQGTPHPGYGFPIGFGVLILAPQNSRVRNQRSWCGGHEEKLT</sequence>
<dbReference type="EMBL" id="QPFP01000003">
    <property type="protein sequence ID" value="TEB37954.1"/>
    <property type="molecule type" value="Genomic_DNA"/>
</dbReference>
<evidence type="ECO:0000313" key="1">
    <source>
        <dbReference type="EMBL" id="TEB37954.1"/>
    </source>
</evidence>
<name>A0A4Y7TVJ5_COPMI</name>
<gene>
    <name evidence="1" type="ORF">FA13DRAFT_714025</name>
</gene>
<dbReference type="Proteomes" id="UP000298030">
    <property type="component" value="Unassembled WGS sequence"/>
</dbReference>
<organism evidence="1 2">
    <name type="scientific">Coprinellus micaceus</name>
    <name type="common">Glistening ink-cap mushroom</name>
    <name type="synonym">Coprinus micaceus</name>
    <dbReference type="NCBI Taxonomy" id="71717"/>
    <lineage>
        <taxon>Eukaryota</taxon>
        <taxon>Fungi</taxon>
        <taxon>Dikarya</taxon>
        <taxon>Basidiomycota</taxon>
        <taxon>Agaricomycotina</taxon>
        <taxon>Agaricomycetes</taxon>
        <taxon>Agaricomycetidae</taxon>
        <taxon>Agaricales</taxon>
        <taxon>Agaricineae</taxon>
        <taxon>Psathyrellaceae</taxon>
        <taxon>Coprinellus</taxon>
    </lineage>
</organism>
<protein>
    <submittedName>
        <fullName evidence="1">Uncharacterized protein</fullName>
    </submittedName>
</protein>
<reference evidence="1 2" key="1">
    <citation type="journal article" date="2019" name="Nat. Ecol. Evol.">
        <title>Megaphylogeny resolves global patterns of mushroom evolution.</title>
        <authorList>
            <person name="Varga T."/>
            <person name="Krizsan K."/>
            <person name="Foldi C."/>
            <person name="Dima B."/>
            <person name="Sanchez-Garcia M."/>
            <person name="Sanchez-Ramirez S."/>
            <person name="Szollosi G.J."/>
            <person name="Szarkandi J.G."/>
            <person name="Papp V."/>
            <person name="Albert L."/>
            <person name="Andreopoulos W."/>
            <person name="Angelini C."/>
            <person name="Antonin V."/>
            <person name="Barry K.W."/>
            <person name="Bougher N.L."/>
            <person name="Buchanan P."/>
            <person name="Buyck B."/>
            <person name="Bense V."/>
            <person name="Catcheside P."/>
            <person name="Chovatia M."/>
            <person name="Cooper J."/>
            <person name="Damon W."/>
            <person name="Desjardin D."/>
            <person name="Finy P."/>
            <person name="Geml J."/>
            <person name="Haridas S."/>
            <person name="Hughes K."/>
            <person name="Justo A."/>
            <person name="Karasinski D."/>
            <person name="Kautmanova I."/>
            <person name="Kiss B."/>
            <person name="Kocsube S."/>
            <person name="Kotiranta H."/>
            <person name="LaButti K.M."/>
            <person name="Lechner B.E."/>
            <person name="Liimatainen K."/>
            <person name="Lipzen A."/>
            <person name="Lukacs Z."/>
            <person name="Mihaltcheva S."/>
            <person name="Morgado L.N."/>
            <person name="Niskanen T."/>
            <person name="Noordeloos M.E."/>
            <person name="Ohm R.A."/>
            <person name="Ortiz-Santana B."/>
            <person name="Ovrebo C."/>
            <person name="Racz N."/>
            <person name="Riley R."/>
            <person name="Savchenko A."/>
            <person name="Shiryaev A."/>
            <person name="Soop K."/>
            <person name="Spirin V."/>
            <person name="Szebenyi C."/>
            <person name="Tomsovsky M."/>
            <person name="Tulloss R.E."/>
            <person name="Uehling J."/>
            <person name="Grigoriev I.V."/>
            <person name="Vagvolgyi C."/>
            <person name="Papp T."/>
            <person name="Martin F.M."/>
            <person name="Miettinen O."/>
            <person name="Hibbett D.S."/>
            <person name="Nagy L.G."/>
        </authorList>
    </citation>
    <scope>NUCLEOTIDE SEQUENCE [LARGE SCALE GENOMIC DNA]</scope>
    <source>
        <strain evidence="1 2">FP101781</strain>
    </source>
</reference>
<dbReference type="AlphaFoldDB" id="A0A4Y7TVJ5"/>